<dbReference type="RefSeq" id="WP_072303518.1">
    <property type="nucleotide sequence ID" value="NZ_FPIY01000002.1"/>
</dbReference>
<gene>
    <name evidence="2" type="ORF">SAMN05660313_01887</name>
</gene>
<dbReference type="Gene3D" id="3.30.70.100">
    <property type="match status" value="1"/>
</dbReference>
<dbReference type="InterPro" id="IPR013097">
    <property type="entry name" value="Dabb"/>
</dbReference>
<dbReference type="Proteomes" id="UP000183257">
    <property type="component" value="Unassembled WGS sequence"/>
</dbReference>
<dbReference type="InterPro" id="IPR011008">
    <property type="entry name" value="Dimeric_a/b-barrel"/>
</dbReference>
<dbReference type="SUPFAM" id="SSF54909">
    <property type="entry name" value="Dimeric alpha+beta barrel"/>
    <property type="match status" value="1"/>
</dbReference>
<dbReference type="Pfam" id="PF07876">
    <property type="entry name" value="Dabb"/>
    <property type="match status" value="1"/>
</dbReference>
<keyword evidence="3" id="KW-1185">Reference proteome</keyword>
<reference evidence="3" key="1">
    <citation type="submission" date="2016-11" db="EMBL/GenBank/DDBJ databases">
        <authorList>
            <person name="Varghese N."/>
            <person name="Submissions S."/>
        </authorList>
    </citation>
    <scope>NUCLEOTIDE SEQUENCE [LARGE SCALE GENOMIC DNA]</scope>
    <source>
        <strain evidence="3">DSM 24786</strain>
    </source>
</reference>
<protein>
    <submittedName>
        <fullName evidence="2">Stress responsive A/B Barrel Domain</fullName>
    </submittedName>
</protein>
<dbReference type="PROSITE" id="PS51502">
    <property type="entry name" value="S_R_A_B_BARREL"/>
    <property type="match status" value="1"/>
</dbReference>
<name>A0A1K1PHG3_9FLAO</name>
<proteinExistence type="predicted"/>
<dbReference type="SMART" id="SM00886">
    <property type="entry name" value="Dabb"/>
    <property type="match status" value="1"/>
</dbReference>
<evidence type="ECO:0000259" key="1">
    <source>
        <dbReference type="PROSITE" id="PS51502"/>
    </source>
</evidence>
<evidence type="ECO:0000313" key="2">
    <source>
        <dbReference type="EMBL" id="SFW46883.1"/>
    </source>
</evidence>
<dbReference type="OrthoDB" id="7189263at2"/>
<evidence type="ECO:0000313" key="3">
    <source>
        <dbReference type="Proteomes" id="UP000183257"/>
    </source>
</evidence>
<dbReference type="STRING" id="76595.SAMN05660313_01887"/>
<dbReference type="AlphaFoldDB" id="A0A1K1PHG3"/>
<sequence length="111" mass="12833">MKVDNNNFEPVFVHTVFFWLKNPDRAEDREAFVVSLRKFLNASKYAHTNFIGTPPKATRDVVDGSFTFSLLVSFTSVENQNKYQAEDVHLTFIDEASHLWDKVVVYDSNEV</sequence>
<accession>A0A1K1PHG3</accession>
<dbReference type="EMBL" id="FPIY01000002">
    <property type="protein sequence ID" value="SFW46883.1"/>
    <property type="molecule type" value="Genomic_DNA"/>
</dbReference>
<feature type="domain" description="Stress-response A/B barrel" evidence="1">
    <location>
        <begin position="12"/>
        <end position="108"/>
    </location>
</feature>
<organism evidence="2 3">
    <name type="scientific">Cellulophaga fucicola</name>
    <dbReference type="NCBI Taxonomy" id="76595"/>
    <lineage>
        <taxon>Bacteria</taxon>
        <taxon>Pseudomonadati</taxon>
        <taxon>Bacteroidota</taxon>
        <taxon>Flavobacteriia</taxon>
        <taxon>Flavobacteriales</taxon>
        <taxon>Flavobacteriaceae</taxon>
        <taxon>Cellulophaga</taxon>
    </lineage>
</organism>